<organism evidence="1 2">
    <name type="scientific">Marasmius oreades</name>
    <name type="common">fairy-ring Marasmius</name>
    <dbReference type="NCBI Taxonomy" id="181124"/>
    <lineage>
        <taxon>Eukaryota</taxon>
        <taxon>Fungi</taxon>
        <taxon>Dikarya</taxon>
        <taxon>Basidiomycota</taxon>
        <taxon>Agaricomycotina</taxon>
        <taxon>Agaricomycetes</taxon>
        <taxon>Agaricomycetidae</taxon>
        <taxon>Agaricales</taxon>
        <taxon>Marasmiineae</taxon>
        <taxon>Marasmiaceae</taxon>
        <taxon>Marasmius</taxon>
    </lineage>
</organism>
<gene>
    <name evidence="1" type="ORF">E1B28_009625</name>
</gene>
<dbReference type="AlphaFoldDB" id="A0A9P7UQA6"/>
<protein>
    <submittedName>
        <fullName evidence="1">Uncharacterized protein</fullName>
    </submittedName>
</protein>
<evidence type="ECO:0000313" key="1">
    <source>
        <dbReference type="EMBL" id="KAG7090512.1"/>
    </source>
</evidence>
<reference evidence="1" key="1">
    <citation type="journal article" date="2021" name="Genome Biol. Evol.">
        <title>The assembled and annotated genome of the fairy-ring fungus Marasmius oreades.</title>
        <authorList>
            <person name="Hiltunen M."/>
            <person name="Ament-Velasquez S.L."/>
            <person name="Johannesson H."/>
        </authorList>
    </citation>
    <scope>NUCLEOTIDE SEQUENCE</scope>
    <source>
        <strain evidence="1">03SP1</strain>
    </source>
</reference>
<dbReference type="KEGG" id="more:E1B28_009625"/>
<dbReference type="GeneID" id="66078701"/>
<dbReference type="EMBL" id="CM032186">
    <property type="protein sequence ID" value="KAG7090512.1"/>
    <property type="molecule type" value="Genomic_DNA"/>
</dbReference>
<dbReference type="Proteomes" id="UP001049176">
    <property type="component" value="Chromosome 6"/>
</dbReference>
<keyword evidence="2" id="KW-1185">Reference proteome</keyword>
<comment type="caution">
    <text evidence="1">The sequence shown here is derived from an EMBL/GenBank/DDBJ whole genome shotgun (WGS) entry which is preliminary data.</text>
</comment>
<name>A0A9P7UQA6_9AGAR</name>
<dbReference type="RefSeq" id="XP_043006982.1">
    <property type="nucleotide sequence ID" value="XM_043154527.1"/>
</dbReference>
<evidence type="ECO:0000313" key="2">
    <source>
        <dbReference type="Proteomes" id="UP001049176"/>
    </source>
</evidence>
<proteinExistence type="predicted"/>
<sequence length="153" mass="16616">MTGIARAATLRATFGIGVDSDQTYVSRTYAIITGELTIQTRHINKWHSSVPAVTSLMKVLIGSDDQTALHSGQGFDSDRGTIRPSLVGQKVPRTVSLCWSLTHAHHFISLMYSKSWGNELDPKTHPVGLGKTISGLTTSLSNILIRTRPCSVL</sequence>
<accession>A0A9P7UQA6</accession>